<gene>
    <name evidence="2" type="ORF">MNB_SV-15-1088</name>
</gene>
<dbReference type="PANTHER" id="PTHR37423:SF2">
    <property type="entry name" value="MEMBRANE-BOUND LYTIC MUREIN TRANSGLYCOSYLASE C"/>
    <property type="match status" value="1"/>
</dbReference>
<feature type="domain" description="Transglycosylase SLT" evidence="1">
    <location>
        <begin position="81"/>
        <end position="189"/>
    </location>
</feature>
<dbReference type="Gene3D" id="1.10.530.10">
    <property type="match status" value="1"/>
</dbReference>
<keyword evidence="2" id="KW-0378">Hydrolase</keyword>
<dbReference type="InterPro" id="IPR023346">
    <property type="entry name" value="Lysozyme-like_dom_sf"/>
</dbReference>
<dbReference type="AlphaFoldDB" id="A0A1W1EKW0"/>
<organism evidence="2">
    <name type="scientific">hydrothermal vent metagenome</name>
    <dbReference type="NCBI Taxonomy" id="652676"/>
    <lineage>
        <taxon>unclassified sequences</taxon>
        <taxon>metagenomes</taxon>
        <taxon>ecological metagenomes</taxon>
    </lineage>
</organism>
<dbReference type="PROSITE" id="PS00922">
    <property type="entry name" value="TRANSGLYCOSYLASE"/>
    <property type="match status" value="1"/>
</dbReference>
<dbReference type="GO" id="GO:0016020">
    <property type="term" value="C:membrane"/>
    <property type="evidence" value="ECO:0007669"/>
    <property type="project" value="InterPro"/>
</dbReference>
<protein>
    <submittedName>
        <fullName evidence="2">Membrane-bound lytic murein transglycosylase D</fullName>
        <ecNumber evidence="2">3.2.1.-</ecNumber>
    </submittedName>
</protein>
<accession>A0A1W1EKW0</accession>
<reference evidence="2" key="1">
    <citation type="submission" date="2016-10" db="EMBL/GenBank/DDBJ databases">
        <authorList>
            <person name="de Groot N.N."/>
        </authorList>
    </citation>
    <scope>NUCLEOTIDE SEQUENCE</scope>
</reference>
<name>A0A1W1EKW0_9ZZZZ</name>
<dbReference type="Pfam" id="PF01464">
    <property type="entry name" value="SLT"/>
    <property type="match status" value="1"/>
</dbReference>
<keyword evidence="2" id="KW-0326">Glycosidase</keyword>
<evidence type="ECO:0000313" key="2">
    <source>
        <dbReference type="EMBL" id="SHO81510.1"/>
    </source>
</evidence>
<dbReference type="GO" id="GO:0016798">
    <property type="term" value="F:hydrolase activity, acting on glycosyl bonds"/>
    <property type="evidence" value="ECO:0007669"/>
    <property type="project" value="UniProtKB-KW"/>
</dbReference>
<dbReference type="EC" id="3.2.1.-" evidence="2"/>
<dbReference type="EMBL" id="FRYL01000041">
    <property type="protein sequence ID" value="SHO81510.1"/>
    <property type="molecule type" value="Genomic_DNA"/>
</dbReference>
<proteinExistence type="predicted"/>
<dbReference type="GO" id="GO:0000270">
    <property type="term" value="P:peptidoglycan metabolic process"/>
    <property type="evidence" value="ECO:0007669"/>
    <property type="project" value="InterPro"/>
</dbReference>
<evidence type="ECO:0000259" key="1">
    <source>
        <dbReference type="Pfam" id="PF01464"/>
    </source>
</evidence>
<dbReference type="InterPro" id="IPR008258">
    <property type="entry name" value="Transglycosylase_SLT_dom_1"/>
</dbReference>
<dbReference type="SUPFAM" id="SSF53955">
    <property type="entry name" value="Lysozyme-like"/>
    <property type="match status" value="1"/>
</dbReference>
<dbReference type="GO" id="GO:0008933">
    <property type="term" value="F:peptidoglycan lytic transglycosylase activity"/>
    <property type="evidence" value="ECO:0007669"/>
    <property type="project" value="InterPro"/>
</dbReference>
<dbReference type="InterPro" id="IPR000189">
    <property type="entry name" value="Transglyc_AS"/>
</dbReference>
<dbReference type="PANTHER" id="PTHR37423">
    <property type="entry name" value="SOLUBLE LYTIC MUREIN TRANSGLYCOSYLASE-RELATED"/>
    <property type="match status" value="1"/>
</dbReference>
<dbReference type="CDD" id="cd16894">
    <property type="entry name" value="MltD-like"/>
    <property type="match status" value="1"/>
</dbReference>
<sequence>MVEYKIIIVKLLLILLTINLHSFDIVEKYPSYSYVLSEFEIDSSYIVDREFQTFIRKKESSLKRFYKSSLARGGHYLPTFKYMLIENDMSDLFIYLSMIESGLKADAISPKKAGGLWQFMPSTARIYNLTFNGYIDQRYDPILSTNSAIKYLKTLHKKFGKWYLAIMAYNCGEGRLSKAIKKAGSDDISILTNNEYKYLPKETRDYIKKIILLAMIGENISLGFEESNTLYKYDDITEVELKKGANLYLLAQKIDMSIDEFFTLNPHIQKSKILNQDCKIIIPKDKLAQYYILYDALISKDIESKIVVKKNHLISYIATKKISVEEVAKENNSTMAEIFITNNFSKEFLEEGEVIIIPVSQDRFDNM</sequence>